<gene>
    <name evidence="2" type="ORF">H9753_01800</name>
</gene>
<dbReference type="AlphaFoldDB" id="A0A9D2PKS5"/>
<sequence>MKKKKLTFLTVPAALLAASALLLAGSTAGSARAALTYFSEDYSAQVSISRIGVSLEENGEAISSRDYTEDNTWAETQGVLFSDLFGEEGVQLGRPYDDTITVRNSGDIDTFVRVTVTRSWLDGNGNKDTSLDPDLICLGFLEGNGWVLDEGASTKERTVLYYTNALAADESTAPLLDEGALTIDSSVGSKVVQETEETDEGTLVRTSYAYDGYQFYVGIEADAVQARNAQDAIKSAWGVDVQVSEDGSTISLQ</sequence>
<evidence type="ECO:0008006" key="4">
    <source>
        <dbReference type="Google" id="ProtNLM"/>
    </source>
</evidence>
<dbReference type="EMBL" id="DWVZ01000021">
    <property type="protein sequence ID" value="HJC62341.1"/>
    <property type="molecule type" value="Genomic_DNA"/>
</dbReference>
<protein>
    <recommendedName>
        <fullName evidence="4">Alternate signal-mediated exported protein, CPF_0494 family</fullName>
    </recommendedName>
</protein>
<feature type="chain" id="PRO_5038350098" description="Alternate signal-mediated exported protein, CPF_0494 family" evidence="1">
    <location>
        <begin position="34"/>
        <end position="253"/>
    </location>
</feature>
<feature type="signal peptide" evidence="1">
    <location>
        <begin position="1"/>
        <end position="33"/>
    </location>
</feature>
<name>A0A9D2PKS5_9FIRM</name>
<organism evidence="2 3">
    <name type="scientific">Candidatus Blautia merdavium</name>
    <dbReference type="NCBI Taxonomy" id="2838494"/>
    <lineage>
        <taxon>Bacteria</taxon>
        <taxon>Bacillati</taxon>
        <taxon>Bacillota</taxon>
        <taxon>Clostridia</taxon>
        <taxon>Lachnospirales</taxon>
        <taxon>Lachnospiraceae</taxon>
        <taxon>Blautia</taxon>
    </lineage>
</organism>
<accession>A0A9D2PKS5</accession>
<reference evidence="2" key="2">
    <citation type="submission" date="2021-04" db="EMBL/GenBank/DDBJ databases">
        <authorList>
            <person name="Gilroy R."/>
        </authorList>
    </citation>
    <scope>NUCLEOTIDE SEQUENCE</scope>
    <source>
        <strain evidence="2">ChiBcec2-3848</strain>
    </source>
</reference>
<proteinExistence type="predicted"/>
<dbReference type="Proteomes" id="UP000823886">
    <property type="component" value="Unassembled WGS sequence"/>
</dbReference>
<reference evidence="2" key="1">
    <citation type="journal article" date="2021" name="PeerJ">
        <title>Extensive microbial diversity within the chicken gut microbiome revealed by metagenomics and culture.</title>
        <authorList>
            <person name="Gilroy R."/>
            <person name="Ravi A."/>
            <person name="Getino M."/>
            <person name="Pursley I."/>
            <person name="Horton D.L."/>
            <person name="Alikhan N.F."/>
            <person name="Baker D."/>
            <person name="Gharbi K."/>
            <person name="Hall N."/>
            <person name="Watson M."/>
            <person name="Adriaenssens E.M."/>
            <person name="Foster-Nyarko E."/>
            <person name="Jarju S."/>
            <person name="Secka A."/>
            <person name="Antonio M."/>
            <person name="Oren A."/>
            <person name="Chaudhuri R.R."/>
            <person name="La Ragione R."/>
            <person name="Hildebrand F."/>
            <person name="Pallen M.J."/>
        </authorList>
    </citation>
    <scope>NUCLEOTIDE SEQUENCE</scope>
    <source>
        <strain evidence="2">ChiBcec2-3848</strain>
    </source>
</reference>
<comment type="caution">
    <text evidence="2">The sequence shown here is derived from an EMBL/GenBank/DDBJ whole genome shotgun (WGS) entry which is preliminary data.</text>
</comment>
<keyword evidence="1" id="KW-0732">Signal</keyword>
<evidence type="ECO:0000313" key="2">
    <source>
        <dbReference type="EMBL" id="HJC62341.1"/>
    </source>
</evidence>
<evidence type="ECO:0000256" key="1">
    <source>
        <dbReference type="SAM" id="SignalP"/>
    </source>
</evidence>
<evidence type="ECO:0000313" key="3">
    <source>
        <dbReference type="Proteomes" id="UP000823886"/>
    </source>
</evidence>